<dbReference type="InterPro" id="IPR005503">
    <property type="entry name" value="FliL"/>
</dbReference>
<evidence type="ECO:0000313" key="12">
    <source>
        <dbReference type="EMBL" id="QEA12565.1"/>
    </source>
</evidence>
<feature type="transmembrane region" description="Helical" evidence="10">
    <location>
        <begin position="18"/>
        <end position="40"/>
    </location>
</feature>
<evidence type="ECO:0000256" key="3">
    <source>
        <dbReference type="ARBA" id="ARBA00008281"/>
    </source>
</evidence>
<organism evidence="12 13">
    <name type="scientific">Comamonas flocculans</name>
    <dbReference type="NCBI Taxonomy" id="2597701"/>
    <lineage>
        <taxon>Bacteria</taxon>
        <taxon>Pseudomonadati</taxon>
        <taxon>Pseudomonadota</taxon>
        <taxon>Betaproteobacteria</taxon>
        <taxon>Burkholderiales</taxon>
        <taxon>Comamonadaceae</taxon>
        <taxon>Comamonas</taxon>
    </lineage>
</organism>
<evidence type="ECO:0000256" key="6">
    <source>
        <dbReference type="ARBA" id="ARBA00022692"/>
    </source>
</evidence>
<name>A0A5B8RWF8_9BURK</name>
<protein>
    <recommendedName>
        <fullName evidence="10">Flagellar protein FliL</fullName>
    </recommendedName>
</protein>
<dbReference type="Pfam" id="PF03748">
    <property type="entry name" value="FliL"/>
    <property type="match status" value="1"/>
</dbReference>
<dbReference type="PANTHER" id="PTHR35091:SF2">
    <property type="entry name" value="FLAGELLAR PROTEIN FLIL"/>
    <property type="match status" value="1"/>
</dbReference>
<dbReference type="PANTHER" id="PTHR35091">
    <property type="entry name" value="FLAGELLAR PROTEIN FLIL"/>
    <property type="match status" value="1"/>
</dbReference>
<dbReference type="GO" id="GO:0006935">
    <property type="term" value="P:chemotaxis"/>
    <property type="evidence" value="ECO:0007669"/>
    <property type="project" value="UniProtKB-KW"/>
</dbReference>
<keyword evidence="6 10" id="KW-0812">Transmembrane</keyword>
<gene>
    <name evidence="12" type="ORF">FOZ74_05715</name>
</gene>
<evidence type="ECO:0000256" key="4">
    <source>
        <dbReference type="ARBA" id="ARBA00022475"/>
    </source>
</evidence>
<keyword evidence="9 10" id="KW-0472">Membrane</keyword>
<evidence type="ECO:0000256" key="8">
    <source>
        <dbReference type="ARBA" id="ARBA00022989"/>
    </source>
</evidence>
<evidence type="ECO:0000256" key="10">
    <source>
        <dbReference type="RuleBase" id="RU364125"/>
    </source>
</evidence>
<dbReference type="GO" id="GO:0071978">
    <property type="term" value="P:bacterial-type flagellum-dependent swarming motility"/>
    <property type="evidence" value="ECO:0007669"/>
    <property type="project" value="TreeGrafter"/>
</dbReference>
<keyword evidence="8 10" id="KW-1133">Transmembrane helix</keyword>
<comment type="similarity">
    <text evidence="3 10">Belongs to the FliL family.</text>
</comment>
<feature type="region of interest" description="Disordered" evidence="11">
    <location>
        <begin position="148"/>
        <end position="183"/>
    </location>
</feature>
<reference evidence="12 13" key="1">
    <citation type="submission" date="2019-07" db="EMBL/GenBank/DDBJ databases">
        <title>Complete genome sequence of Comamonas sp. NLF 7-7 isolated from livestock.</title>
        <authorList>
            <person name="Kim D.H."/>
            <person name="Kim J.G."/>
        </authorList>
    </citation>
    <scope>NUCLEOTIDE SEQUENCE [LARGE SCALE GENOMIC DNA]</scope>
    <source>
        <strain evidence="12 13">NLF 7-7</strain>
    </source>
</reference>
<evidence type="ECO:0000256" key="7">
    <source>
        <dbReference type="ARBA" id="ARBA00022779"/>
    </source>
</evidence>
<keyword evidence="12" id="KW-0969">Cilium</keyword>
<keyword evidence="13" id="KW-1185">Reference proteome</keyword>
<accession>A0A5B8RWF8</accession>
<dbReference type="GO" id="GO:0005886">
    <property type="term" value="C:plasma membrane"/>
    <property type="evidence" value="ECO:0007669"/>
    <property type="project" value="UniProtKB-SubCell"/>
</dbReference>
<evidence type="ECO:0000256" key="5">
    <source>
        <dbReference type="ARBA" id="ARBA00022500"/>
    </source>
</evidence>
<dbReference type="RefSeq" id="WP_146912160.1">
    <property type="nucleotide sequence ID" value="NZ_CP042344.1"/>
</dbReference>
<keyword evidence="7 10" id="KW-0283">Flagellar rotation</keyword>
<dbReference type="Proteomes" id="UP000321199">
    <property type="component" value="Chromosome"/>
</dbReference>
<dbReference type="GO" id="GO:0009425">
    <property type="term" value="C:bacterial-type flagellum basal body"/>
    <property type="evidence" value="ECO:0007669"/>
    <property type="project" value="InterPro"/>
</dbReference>
<evidence type="ECO:0000256" key="9">
    <source>
        <dbReference type="ARBA" id="ARBA00023136"/>
    </source>
</evidence>
<evidence type="ECO:0000313" key="13">
    <source>
        <dbReference type="Proteomes" id="UP000321199"/>
    </source>
</evidence>
<keyword evidence="4" id="KW-1003">Cell membrane</keyword>
<dbReference type="AlphaFoldDB" id="A0A5B8RWF8"/>
<dbReference type="OrthoDB" id="5297029at2"/>
<evidence type="ECO:0000256" key="2">
    <source>
        <dbReference type="ARBA" id="ARBA00004162"/>
    </source>
</evidence>
<comment type="function">
    <text evidence="1 10">Controls the rotational direction of flagella during chemotaxis.</text>
</comment>
<evidence type="ECO:0000256" key="11">
    <source>
        <dbReference type="SAM" id="MobiDB-lite"/>
    </source>
</evidence>
<sequence>MAEEETAPPVAAKAKKKWLLIILALLVVLAIAAAGALWFIAKQRSASLDEDADEPVAQVEDDKTPPAFLPMDNMVVNLADPGGDRFAQVGITLQLDNGKTAERVKAHMPAIRSGVLLLLSQRTSDELLSREGKEKLAADVRAEVLDALGYAPPKPRKSKKRAAEEDDDEDEVRPRKPARDGNAPVRAVLFSSFIVQ</sequence>
<keyword evidence="10" id="KW-0997">Cell inner membrane</keyword>
<keyword evidence="5 10" id="KW-0145">Chemotaxis</keyword>
<keyword evidence="12" id="KW-0282">Flagellum</keyword>
<proteinExistence type="inferred from homology"/>
<dbReference type="KEGG" id="cof:FOZ74_05715"/>
<keyword evidence="12" id="KW-0966">Cell projection</keyword>
<dbReference type="EMBL" id="CP042344">
    <property type="protein sequence ID" value="QEA12565.1"/>
    <property type="molecule type" value="Genomic_DNA"/>
</dbReference>
<comment type="subcellular location">
    <subcellularLocation>
        <location evidence="10">Cell inner membrane</location>
    </subcellularLocation>
    <subcellularLocation>
        <location evidence="2">Cell membrane</location>
        <topology evidence="2">Single-pass membrane protein</topology>
    </subcellularLocation>
</comment>
<evidence type="ECO:0000256" key="1">
    <source>
        <dbReference type="ARBA" id="ARBA00002254"/>
    </source>
</evidence>